<dbReference type="Gene3D" id="3.30.559.10">
    <property type="entry name" value="Chloramphenicol acetyltransferase-like domain"/>
    <property type="match status" value="1"/>
</dbReference>
<dbReference type="InterPro" id="IPR025110">
    <property type="entry name" value="AMP-bd_C"/>
</dbReference>
<dbReference type="Gene3D" id="3.40.50.980">
    <property type="match status" value="2"/>
</dbReference>
<dbReference type="InterPro" id="IPR020802">
    <property type="entry name" value="TesA-like"/>
</dbReference>
<evidence type="ECO:0000313" key="6">
    <source>
        <dbReference type="Proteomes" id="UP001597417"/>
    </source>
</evidence>
<dbReference type="PANTHER" id="PTHR45527:SF1">
    <property type="entry name" value="FATTY ACID SYNTHASE"/>
    <property type="match status" value="1"/>
</dbReference>
<dbReference type="InterPro" id="IPR029058">
    <property type="entry name" value="AB_hydrolase_fold"/>
</dbReference>
<evidence type="ECO:0000259" key="4">
    <source>
        <dbReference type="PROSITE" id="PS50075"/>
    </source>
</evidence>
<feature type="domain" description="Carrier" evidence="4">
    <location>
        <begin position="951"/>
        <end position="1026"/>
    </location>
</feature>
<reference evidence="6" key="1">
    <citation type="journal article" date="2019" name="Int. J. Syst. Evol. Microbiol.">
        <title>The Global Catalogue of Microorganisms (GCM) 10K type strain sequencing project: providing services to taxonomists for standard genome sequencing and annotation.</title>
        <authorList>
            <consortium name="The Broad Institute Genomics Platform"/>
            <consortium name="The Broad Institute Genome Sequencing Center for Infectious Disease"/>
            <person name="Wu L."/>
            <person name="Ma J."/>
        </authorList>
    </citation>
    <scope>NUCLEOTIDE SEQUENCE [LARGE SCALE GENOMIC DNA]</scope>
    <source>
        <strain evidence="6">CGMCC 4.7645</strain>
    </source>
</reference>
<dbReference type="PRINTS" id="PR00154">
    <property type="entry name" value="AMPBINDING"/>
</dbReference>
<dbReference type="Pfam" id="PF00550">
    <property type="entry name" value="PP-binding"/>
    <property type="match status" value="1"/>
</dbReference>
<comment type="caution">
    <text evidence="5">The sequence shown here is derived from an EMBL/GenBank/DDBJ whole genome shotgun (WGS) entry which is preliminary data.</text>
</comment>
<dbReference type="PROSITE" id="PS00455">
    <property type="entry name" value="AMP_BINDING"/>
    <property type="match status" value="1"/>
</dbReference>
<organism evidence="5 6">
    <name type="scientific">Amycolatopsis pigmentata</name>
    <dbReference type="NCBI Taxonomy" id="450801"/>
    <lineage>
        <taxon>Bacteria</taxon>
        <taxon>Bacillati</taxon>
        <taxon>Actinomycetota</taxon>
        <taxon>Actinomycetes</taxon>
        <taxon>Pseudonocardiales</taxon>
        <taxon>Pseudonocardiaceae</taxon>
        <taxon>Amycolatopsis</taxon>
    </lineage>
</organism>
<dbReference type="CDD" id="cd05930">
    <property type="entry name" value="A_NRPS"/>
    <property type="match status" value="1"/>
</dbReference>
<dbReference type="NCBIfam" id="TIGR01733">
    <property type="entry name" value="AA-adenyl-dom"/>
    <property type="match status" value="1"/>
</dbReference>
<dbReference type="InterPro" id="IPR023213">
    <property type="entry name" value="CAT-like_dom_sf"/>
</dbReference>
<dbReference type="InterPro" id="IPR010071">
    <property type="entry name" value="AA_adenyl_dom"/>
</dbReference>
<dbReference type="EMBL" id="JBHUKR010000004">
    <property type="protein sequence ID" value="MFD2415903.1"/>
    <property type="molecule type" value="Genomic_DNA"/>
</dbReference>
<name>A0ABW5FM39_9PSEU</name>
<dbReference type="InterPro" id="IPR045851">
    <property type="entry name" value="AMP-bd_C_sf"/>
</dbReference>
<dbReference type="SUPFAM" id="SSF47336">
    <property type="entry name" value="ACP-like"/>
    <property type="match status" value="1"/>
</dbReference>
<dbReference type="Pfam" id="PF00501">
    <property type="entry name" value="AMP-binding"/>
    <property type="match status" value="1"/>
</dbReference>
<dbReference type="SMART" id="SM00824">
    <property type="entry name" value="PKS_TE"/>
    <property type="match status" value="1"/>
</dbReference>
<dbReference type="Pfam" id="PF00668">
    <property type="entry name" value="Condensation"/>
    <property type="match status" value="1"/>
</dbReference>
<dbReference type="SUPFAM" id="SSF56801">
    <property type="entry name" value="Acetyl-CoA synthetase-like"/>
    <property type="match status" value="1"/>
</dbReference>
<dbReference type="SMART" id="SM00823">
    <property type="entry name" value="PKS_PP"/>
    <property type="match status" value="1"/>
</dbReference>
<dbReference type="InterPro" id="IPR000873">
    <property type="entry name" value="AMP-dep_synth/lig_dom"/>
</dbReference>
<dbReference type="SUPFAM" id="SSF52777">
    <property type="entry name" value="CoA-dependent acyltransferases"/>
    <property type="match status" value="2"/>
</dbReference>
<keyword evidence="6" id="KW-1185">Reference proteome</keyword>
<evidence type="ECO:0000256" key="3">
    <source>
        <dbReference type="ARBA" id="ARBA00022553"/>
    </source>
</evidence>
<dbReference type="InterPro" id="IPR020459">
    <property type="entry name" value="AMP-binding"/>
</dbReference>
<dbReference type="InterPro" id="IPR036736">
    <property type="entry name" value="ACP-like_sf"/>
</dbReference>
<dbReference type="Gene3D" id="3.30.559.30">
    <property type="entry name" value="Nonribosomal peptide synthetase, condensation domain"/>
    <property type="match status" value="1"/>
</dbReference>
<keyword evidence="3" id="KW-0597">Phosphoprotein</keyword>
<dbReference type="RefSeq" id="WP_378262127.1">
    <property type="nucleotide sequence ID" value="NZ_JBHUKR010000004.1"/>
</dbReference>
<dbReference type="Proteomes" id="UP001597417">
    <property type="component" value="Unassembled WGS sequence"/>
</dbReference>
<dbReference type="Pfam" id="PF00975">
    <property type="entry name" value="Thioesterase"/>
    <property type="match status" value="1"/>
</dbReference>
<dbReference type="Gene3D" id="2.30.38.10">
    <property type="entry name" value="Luciferase, Domain 3"/>
    <property type="match status" value="1"/>
</dbReference>
<dbReference type="Pfam" id="PF13193">
    <property type="entry name" value="AMP-binding_C"/>
    <property type="match status" value="1"/>
</dbReference>
<dbReference type="PANTHER" id="PTHR45527">
    <property type="entry name" value="NONRIBOSOMAL PEPTIDE SYNTHETASE"/>
    <property type="match status" value="1"/>
</dbReference>
<accession>A0ABW5FM39</accession>
<dbReference type="Gene3D" id="3.40.50.1820">
    <property type="entry name" value="alpha/beta hydrolase"/>
    <property type="match status" value="1"/>
</dbReference>
<dbReference type="CDD" id="cd19531">
    <property type="entry name" value="LCL_NRPS-like"/>
    <property type="match status" value="1"/>
</dbReference>
<dbReference type="InterPro" id="IPR009081">
    <property type="entry name" value="PP-bd_ACP"/>
</dbReference>
<dbReference type="SUPFAM" id="SSF53474">
    <property type="entry name" value="alpha/beta-Hydrolases"/>
    <property type="match status" value="1"/>
</dbReference>
<comment type="cofactor">
    <cofactor evidence="1">
        <name>pantetheine 4'-phosphate</name>
        <dbReference type="ChEBI" id="CHEBI:47942"/>
    </cofactor>
</comment>
<proteinExistence type="predicted"/>
<gene>
    <name evidence="5" type="ORF">ACFSXZ_06140</name>
</gene>
<sequence length="1264" mass="138074">MTDVSLPLSSGQRRLWTLFDDDAAIAAYNDAITYTLRGPLDHDVLRAALDELVARHEALRTRLVVRDGTLGQRAEARGLGCPLTVTDLSGRHHLLDELVHTDLHETFDPKRAPLLRARLVILGPDHHVLLMVVHHSVYDGWSLRILLRELGMVYTALVRGERADLPEPSWQFSDYARWEAEWLAGAEPAPHEAYWSERLAGVPALLELPTDRPRPAEQDYRGGHVPVLFGEELTAALKTVARDHGVTLYSTILTCWFILLSRLSGQDDIVVGVPAANRGRPETENLFGFLANTLPLRAGLAGSPSGAALLKRVRASLREAADHVELPFERMIELVNPPRSPAHTPLFQTMVSWVPDRNGLLELAGVQAVPREIPDIPAKFDLVLTLADKEGGVAGDLDFALALYDRATAERFVRYLLRLAWQIAERPDDEVASYELMDEAERRALLADWSTGPEAEPRPGGLVERFEAWADRCPDRTAVVAGEARLSYAELDRRACRLAGALRARGVRPGQLVGLRTGRTAELVVGLLGILKAGAVYLPLDPAQPATRLAAMVEDAAPALVLDDDNLPVSAVESEVDSDGRAGIRAAPEDAAYVIYTSGSTGRPKGVVVTHRSLLALFDQWVARFGAIPGEAASAWSGIGFDASLHELLLPLTSGGVLHVVPEDMRGDPSALMAWLREHQVAQAFLPPAYIRWIDEDPAGRLAGLSLRLVLTGVESLPEAALARMTGVLPGLRVLFGYGPTEATLYAVAYTGQRLLERSCPIGKPLPGSRLYLLDQQLRPVPPGVVGEVHLAGACLARGYLHRPDLTAERFVPDPFRPGERMYRTGDLARWLPNGDAVYVGRRDDQVKVRGFRVEPGEVEATLLAVPGVREAAVLVDRDGEPRLLAGVASDKGWTPHEWREALADRLPDYMIPSTIAEFDRLPLSRNGKLDREALLENIRDAVPAQVNTASPRDHVELALYRIWRNLLRHPAIGISDTFFDVGGTSVSAIKLVHAISAEFGRLLPVREVILHPTIEELAALLRSDAPVEADGGLIEFRRGDGRQRVVCVHPAGGTAFCYLPLSTALPERVGVVGLQARGINPGETALPSVEAMAEEYLRLVAPKPDESLVLCGLSCGGLVAYEMGRALADHPRVSVVLLDTNGTDDTDDTAGPVPAEEFREKLVRFNGMYPGIDDSQIDRYHRTYNHNRATAGEYRPGASGARVVFVRAADDATEGAVEFWRKRARGEFRVEPVGSGHWDLLESGGLRRVVEVITAELAALEVR</sequence>
<dbReference type="InterPro" id="IPR001031">
    <property type="entry name" value="Thioesterase"/>
</dbReference>
<keyword evidence="2" id="KW-0596">Phosphopantetheine</keyword>
<dbReference type="Gene3D" id="3.30.300.30">
    <property type="match status" value="1"/>
</dbReference>
<dbReference type="Gene3D" id="1.10.1200.10">
    <property type="entry name" value="ACP-like"/>
    <property type="match status" value="1"/>
</dbReference>
<evidence type="ECO:0000313" key="5">
    <source>
        <dbReference type="EMBL" id="MFD2415903.1"/>
    </source>
</evidence>
<dbReference type="InterPro" id="IPR001242">
    <property type="entry name" value="Condensation_dom"/>
</dbReference>
<evidence type="ECO:0000256" key="2">
    <source>
        <dbReference type="ARBA" id="ARBA00022450"/>
    </source>
</evidence>
<dbReference type="InterPro" id="IPR020806">
    <property type="entry name" value="PKS_PP-bd"/>
</dbReference>
<protein>
    <submittedName>
        <fullName evidence="5">Amino acid adenylation domain-containing protein</fullName>
    </submittedName>
</protein>
<evidence type="ECO:0000256" key="1">
    <source>
        <dbReference type="ARBA" id="ARBA00001957"/>
    </source>
</evidence>
<dbReference type="PROSITE" id="PS50075">
    <property type="entry name" value="CARRIER"/>
    <property type="match status" value="1"/>
</dbReference>
<dbReference type="InterPro" id="IPR020845">
    <property type="entry name" value="AMP-binding_CS"/>
</dbReference>